<dbReference type="Pfam" id="PF13548">
    <property type="entry name" value="DUF4126"/>
    <property type="match status" value="1"/>
</dbReference>
<evidence type="ECO:0000313" key="2">
    <source>
        <dbReference type="Proteomes" id="UP000323522"/>
    </source>
</evidence>
<organism evidence="1 2">
    <name type="scientific">Sphaerotilus sulfidivorans</name>
    <dbReference type="NCBI Taxonomy" id="639200"/>
    <lineage>
        <taxon>Bacteria</taxon>
        <taxon>Pseudomonadati</taxon>
        <taxon>Pseudomonadota</taxon>
        <taxon>Betaproteobacteria</taxon>
        <taxon>Burkholderiales</taxon>
        <taxon>Sphaerotilaceae</taxon>
        <taxon>Sphaerotilus</taxon>
    </lineage>
</organism>
<protein>
    <submittedName>
        <fullName evidence="1">DUF4126 domain-containing protein</fullName>
    </submittedName>
</protein>
<name>A0A5C1Q663_9BURK</name>
<dbReference type="Proteomes" id="UP000323522">
    <property type="component" value="Chromosome"/>
</dbReference>
<dbReference type="OrthoDB" id="181455at2"/>
<dbReference type="EMBL" id="CP035708">
    <property type="protein sequence ID" value="QEN02306.1"/>
    <property type="molecule type" value="Genomic_DNA"/>
</dbReference>
<evidence type="ECO:0000313" key="1">
    <source>
        <dbReference type="EMBL" id="QEN02306.1"/>
    </source>
</evidence>
<reference evidence="1 2" key="1">
    <citation type="submission" date="2019-02" db="EMBL/GenBank/DDBJ databases">
        <title>Complete Genome Sequence and Methylome Analysis of Sphaerotilus natans subsp. sulfidivorans D-507.</title>
        <authorList>
            <person name="Fomenkov A."/>
            <person name="Gridneva E."/>
            <person name="Smolyakov D."/>
            <person name="Dubinina G."/>
            <person name="Vincze T."/>
            <person name="Grabovich M."/>
            <person name="Roberts R.J."/>
        </authorList>
    </citation>
    <scope>NUCLEOTIDE SEQUENCE [LARGE SCALE GENOMIC DNA]</scope>
    <source>
        <strain evidence="1 2">D-507</strain>
    </source>
</reference>
<proteinExistence type="predicted"/>
<sequence length="213" mass="21930">MDGMSVSFGTAELMSVAATLGWASGLRLYAVLFLTGLAGRCAGIGLPEGLHWLMHPLVLGASGLMLLVEFLADKIPGLDSFWDMISTLVRVPAGAALAAAVFGGDEAGWAAAAAVLGGSLAATAHAAKSATRAAVNASPEPFSNWGLSLAGDALVPSMLWLVWRDPVLAALVLGLLTLAMLLLLWRLAWHLRALAARLRRALSGAASDPVSPP</sequence>
<dbReference type="InterPro" id="IPR025196">
    <property type="entry name" value="DUF4126"/>
</dbReference>
<accession>A0A5C1Q663</accession>
<gene>
    <name evidence="1" type="ORF">EWH46_17090</name>
</gene>
<dbReference type="AlphaFoldDB" id="A0A5C1Q663"/>
<dbReference type="KEGG" id="snn:EWH46_17090"/>